<reference evidence="2" key="1">
    <citation type="journal article" date="2021" name="PeerJ">
        <title>Extensive microbial diversity within the chicken gut microbiome revealed by metagenomics and culture.</title>
        <authorList>
            <person name="Gilroy R."/>
            <person name="Ravi A."/>
            <person name="Getino M."/>
            <person name="Pursley I."/>
            <person name="Horton D.L."/>
            <person name="Alikhan N.F."/>
            <person name="Baker D."/>
            <person name="Gharbi K."/>
            <person name="Hall N."/>
            <person name="Watson M."/>
            <person name="Adriaenssens E.M."/>
            <person name="Foster-Nyarko E."/>
            <person name="Jarju S."/>
            <person name="Secka A."/>
            <person name="Antonio M."/>
            <person name="Oren A."/>
            <person name="Chaudhuri R.R."/>
            <person name="La Ragione R."/>
            <person name="Hildebrand F."/>
            <person name="Pallen M.J."/>
        </authorList>
    </citation>
    <scope>NUCLEOTIDE SEQUENCE</scope>
    <source>
        <strain evidence="2">CHK160-9182</strain>
    </source>
</reference>
<sequence length="169" mass="19572">MNENSLQPSQSNNDYHPQLDGLGGWLIILAISILISPIILSYTIIDAISELRPLWEPLTSPQSPYYIDGLATLVTTELTVNALFTLLFLYIIFLFFTKHRYFPKFLIFALVTNLLFLLVDDFWVKMILSPYTETDDPEDLRDILLSGIRCVIWIPYLLNSKRVKSTFRH</sequence>
<gene>
    <name evidence="2" type="ORF">H9889_05560</name>
</gene>
<feature type="transmembrane region" description="Helical" evidence="1">
    <location>
        <begin position="21"/>
        <end position="45"/>
    </location>
</feature>
<keyword evidence="1" id="KW-1133">Transmembrane helix</keyword>
<keyword evidence="1" id="KW-0812">Transmembrane</keyword>
<feature type="transmembrane region" description="Helical" evidence="1">
    <location>
        <begin position="65"/>
        <end position="93"/>
    </location>
</feature>
<protein>
    <submittedName>
        <fullName evidence="2">DUF2569 domain-containing protein</fullName>
    </submittedName>
</protein>
<name>A0A9D1Q4T7_9GAMM</name>
<organism evidence="2 3">
    <name type="scientific">Candidatus Ignatzschineria merdigallinarum</name>
    <dbReference type="NCBI Taxonomy" id="2838621"/>
    <lineage>
        <taxon>Bacteria</taxon>
        <taxon>Pseudomonadati</taxon>
        <taxon>Pseudomonadota</taxon>
        <taxon>Gammaproteobacteria</taxon>
        <taxon>Cardiobacteriales</taxon>
        <taxon>Ignatzschineriaceae</taxon>
        <taxon>Ignatzschineria</taxon>
    </lineage>
</organism>
<dbReference type="Proteomes" id="UP000823934">
    <property type="component" value="Unassembled WGS sequence"/>
</dbReference>
<accession>A0A9D1Q4T7</accession>
<evidence type="ECO:0000256" key="1">
    <source>
        <dbReference type="SAM" id="Phobius"/>
    </source>
</evidence>
<dbReference type="Pfam" id="PF10754">
    <property type="entry name" value="DUF2569"/>
    <property type="match status" value="1"/>
</dbReference>
<dbReference type="EMBL" id="DXHP01000125">
    <property type="protein sequence ID" value="HIW06775.1"/>
    <property type="molecule type" value="Genomic_DNA"/>
</dbReference>
<feature type="transmembrane region" description="Helical" evidence="1">
    <location>
        <begin position="105"/>
        <end position="123"/>
    </location>
</feature>
<feature type="transmembrane region" description="Helical" evidence="1">
    <location>
        <begin position="143"/>
        <end position="159"/>
    </location>
</feature>
<reference evidence="2" key="2">
    <citation type="submission" date="2021-04" db="EMBL/GenBank/DDBJ databases">
        <authorList>
            <person name="Gilroy R."/>
        </authorList>
    </citation>
    <scope>NUCLEOTIDE SEQUENCE</scope>
    <source>
        <strain evidence="2">CHK160-9182</strain>
    </source>
</reference>
<comment type="caution">
    <text evidence="2">The sequence shown here is derived from an EMBL/GenBank/DDBJ whole genome shotgun (WGS) entry which is preliminary data.</text>
</comment>
<proteinExistence type="predicted"/>
<dbReference type="AlphaFoldDB" id="A0A9D1Q4T7"/>
<dbReference type="InterPro" id="IPR019690">
    <property type="entry name" value="DUF2569"/>
</dbReference>
<evidence type="ECO:0000313" key="2">
    <source>
        <dbReference type="EMBL" id="HIW06775.1"/>
    </source>
</evidence>
<evidence type="ECO:0000313" key="3">
    <source>
        <dbReference type="Proteomes" id="UP000823934"/>
    </source>
</evidence>
<keyword evidence="1" id="KW-0472">Membrane</keyword>